<feature type="compositionally biased region" description="Basic and acidic residues" evidence="1">
    <location>
        <begin position="774"/>
        <end position="785"/>
    </location>
</feature>
<dbReference type="Proteomes" id="UP000288102">
    <property type="component" value="Unassembled WGS sequence"/>
</dbReference>
<dbReference type="PROSITE" id="PS51468">
    <property type="entry name" value="VIT"/>
    <property type="match status" value="1"/>
</dbReference>
<dbReference type="AlphaFoldDB" id="A0A434A1H4"/>
<dbReference type="SUPFAM" id="SSF48452">
    <property type="entry name" value="TPR-like"/>
    <property type="match status" value="1"/>
</dbReference>
<dbReference type="Gene3D" id="1.25.40.10">
    <property type="entry name" value="Tetratricopeptide repeat domain"/>
    <property type="match status" value="1"/>
</dbReference>
<dbReference type="InterPro" id="IPR013694">
    <property type="entry name" value="VIT"/>
</dbReference>
<name>A0A434A1H4_9FLAO</name>
<feature type="region of interest" description="Disordered" evidence="1">
    <location>
        <begin position="766"/>
        <end position="787"/>
    </location>
</feature>
<sequence length="1100" mass="124369">MKSKICFSKPEIFQGILKVFLFVLLFAGTKTFAQSPELTVKGDAAESVRMSQLIVNVKVVGNIAYTTAEMHFFNAGSRQMEAELIFPLPENVSVSRYAIDIKGKMREAVPVNKNKGKQVFEAIEHRRVDPGLLEKVDGNNFRTRIYPLMPNGERIVIIGYEEELSAFDKNNLAYQLVSRYPKKLDKFEINVSVLGTEASPTINENSGEQLVFSKWNQSFQTSLKKENYQPSEKLVFNIPIQENAPSVLMQNLGGQYYFYGNTFVEGNKIAKKAPASIGLIWDNSLSCKTRDLKKELNLLDAYFQKIKNTKVTLYFLNYTFEKQKEFVISEGNWAELKSVLQNTKYDGGTRFSQINFPVHDEFLFFSDGLSSLSENVLPKTSIPMYTITSSVSSDFAFLNFAAMKTGGNFINLNQLDGTNALDKLVNNNLKFLGIKENYTITDLFPMKGTSVSGSFSFSGISLNPKSEITLLFGYNNTVVVERKISLDAVAQNTADVNIEKLWAQKKIANLDLQYEKNADEIELLGKKYGIITKNTSLIVLEDIRDYIAYDIVPPAELRAEFDRMKKQEQDTNLAAQKNNWESIEDYFAALNSWWKQDLKYTAPKQQPKVKVRHPQRPNNRVSNVSSNRNARVPAGFISGVIVDAQGLPLPGAVVRINGDRGGVNTDFEGKFTIQAPENSNLNVGFIGYESSQVNVGRNNQIRVQLRESSQHLQEVVVTALGTSRARKSVGYSTQVVSQESISNNASMPVALAGKVAGVQITPSVSSDQIISSEGETHSDAKKNSDVEDEDVEYAESNEIENQPKTWNPDRLYLKALASAPKEKQYELYFELRNAQERNPAFYFDVAHFFYNQGDVRKALQVISNIADLGLENHQLYKTLTYTLRQWKDFDDALFTAGKIAKWRAHEPQSLRDYALALEDAGKYQEAFDQLIKALEVNYYGEMSGQYEGVEDIILMDINRLMIEHKNLKTGKLDKKYLDKMPVDIRIIMNWNLMDVDLDLHIIEPNGEECFYGHRSTQAGARFSKDFTQGYGPEQYLIRNAIKGKYQIKTNYFGERELTESGPATVMVEIYTTRAGKTSKTLKTIQLGKIKENEILAEIIW</sequence>
<dbReference type="Pfam" id="PF13715">
    <property type="entry name" value="CarbopepD_reg_2"/>
    <property type="match status" value="1"/>
</dbReference>
<dbReference type="Pfam" id="PF09906">
    <property type="entry name" value="DUF2135"/>
    <property type="match status" value="1"/>
</dbReference>
<comment type="caution">
    <text evidence="3">The sequence shown here is derived from an EMBL/GenBank/DDBJ whole genome shotgun (WGS) entry which is preliminary data.</text>
</comment>
<evidence type="ECO:0000256" key="1">
    <source>
        <dbReference type="SAM" id="MobiDB-lite"/>
    </source>
</evidence>
<organism evidence="3 4">
    <name type="scientific">Flavobacterium cupreum</name>
    <dbReference type="NCBI Taxonomy" id="2133766"/>
    <lineage>
        <taxon>Bacteria</taxon>
        <taxon>Pseudomonadati</taxon>
        <taxon>Bacteroidota</taxon>
        <taxon>Flavobacteriia</taxon>
        <taxon>Flavobacteriales</taxon>
        <taxon>Flavobacteriaceae</taxon>
        <taxon>Flavobacterium</taxon>
    </lineage>
</organism>
<feature type="region of interest" description="Disordered" evidence="1">
    <location>
        <begin position="604"/>
        <end position="626"/>
    </location>
</feature>
<evidence type="ECO:0000259" key="2">
    <source>
        <dbReference type="PROSITE" id="PS51468"/>
    </source>
</evidence>
<reference evidence="4" key="1">
    <citation type="journal article" date="2019" name="Syst. Appl. Microbiol.">
        <title>Flavobacterium circumlabens sp. nov. and Flavobacterium cupreum sp. nov., two psychrotrophic species isolated from Antarctic environmental samples.</title>
        <authorList>
            <person name="Kralova S."/>
            <person name="Busse H.-J."/>
            <person name="Svec P."/>
            <person name="Maslanova I."/>
            <person name="Stankova E."/>
            <person name="Bartak M."/>
            <person name="Sedlacek I."/>
        </authorList>
    </citation>
    <scope>NUCLEOTIDE SEQUENCE [LARGE SCALE GENOMIC DNA]</scope>
    <source>
        <strain evidence="4">CCM 8825</strain>
    </source>
</reference>
<dbReference type="InterPro" id="IPR019220">
    <property type="entry name" value="DUF2135"/>
</dbReference>
<proteinExistence type="predicted"/>
<dbReference type="Pfam" id="PF08487">
    <property type="entry name" value="VIT"/>
    <property type="match status" value="1"/>
</dbReference>
<evidence type="ECO:0000313" key="3">
    <source>
        <dbReference type="EMBL" id="RUT68214.1"/>
    </source>
</evidence>
<dbReference type="Gene3D" id="2.60.40.1120">
    <property type="entry name" value="Carboxypeptidase-like, regulatory domain"/>
    <property type="match status" value="1"/>
</dbReference>
<protein>
    <submittedName>
        <fullName evidence="3">DUF2135 domain-containing protein</fullName>
    </submittedName>
</protein>
<dbReference type="InterPro" id="IPR008969">
    <property type="entry name" value="CarboxyPept-like_regulatory"/>
</dbReference>
<dbReference type="InterPro" id="IPR011990">
    <property type="entry name" value="TPR-like_helical_dom_sf"/>
</dbReference>
<dbReference type="SUPFAM" id="SSF49464">
    <property type="entry name" value="Carboxypeptidase regulatory domain-like"/>
    <property type="match status" value="1"/>
</dbReference>
<keyword evidence="4" id="KW-1185">Reference proteome</keyword>
<dbReference type="RefSeq" id="WP_127340455.1">
    <property type="nucleotide sequence ID" value="NZ_QWDM01000019.1"/>
</dbReference>
<dbReference type="OrthoDB" id="266279at2"/>
<feature type="domain" description="VIT" evidence="2">
    <location>
        <begin position="34"/>
        <end position="162"/>
    </location>
</feature>
<gene>
    <name evidence="3" type="ORF">D0817_22040</name>
</gene>
<evidence type="ECO:0000313" key="4">
    <source>
        <dbReference type="Proteomes" id="UP000288102"/>
    </source>
</evidence>
<accession>A0A434A1H4</accession>
<dbReference type="EMBL" id="QWDM01000019">
    <property type="protein sequence ID" value="RUT68214.1"/>
    <property type="molecule type" value="Genomic_DNA"/>
</dbReference>